<protein>
    <submittedName>
        <fullName evidence="1">Uncharacterized protein</fullName>
    </submittedName>
</protein>
<reference evidence="1 2" key="1">
    <citation type="journal article" date="2014" name="PLoS Genet.">
        <title>Phylogenetically driven sequencing of extremely halophilic archaea reveals strategies for static and dynamic osmo-response.</title>
        <authorList>
            <person name="Becker E.A."/>
            <person name="Seitzer P.M."/>
            <person name="Tritt A."/>
            <person name="Larsen D."/>
            <person name="Krusor M."/>
            <person name="Yao A.I."/>
            <person name="Wu D."/>
            <person name="Madern D."/>
            <person name="Eisen J.A."/>
            <person name="Darling A.E."/>
            <person name="Facciotti M.T."/>
        </authorList>
    </citation>
    <scope>NUCLEOTIDE SEQUENCE [LARGE SCALE GENOMIC DNA]</scope>
    <source>
        <strain evidence="1 2">DSM 8989</strain>
    </source>
</reference>
<evidence type="ECO:0000313" key="1">
    <source>
        <dbReference type="EMBL" id="EMA55706.1"/>
    </source>
</evidence>
<dbReference type="PATRIC" id="fig|1227456.3.peg.199"/>
<dbReference type="STRING" id="1227456.C450_00922"/>
<proteinExistence type="predicted"/>
<organism evidence="1 2">
    <name type="scientific">Halococcus salifodinae DSM 8989</name>
    <dbReference type="NCBI Taxonomy" id="1227456"/>
    <lineage>
        <taxon>Archaea</taxon>
        <taxon>Methanobacteriati</taxon>
        <taxon>Methanobacteriota</taxon>
        <taxon>Stenosarchaea group</taxon>
        <taxon>Halobacteria</taxon>
        <taxon>Halobacteriales</taxon>
        <taxon>Halococcaceae</taxon>
        <taxon>Halococcus</taxon>
    </lineage>
</organism>
<dbReference type="RefSeq" id="WP_005038829.1">
    <property type="nucleotide sequence ID" value="NZ_AOME01000009.1"/>
</dbReference>
<name>M0NCX4_9EURY</name>
<accession>M0NCX4</accession>
<evidence type="ECO:0000313" key="2">
    <source>
        <dbReference type="Proteomes" id="UP000011625"/>
    </source>
</evidence>
<dbReference type="AlphaFoldDB" id="M0NCX4"/>
<sequence length="41" mass="4792">MSLVEKGSVDDRTNSYGLTEHGYREIEARWEWEDQYVGVEG</sequence>
<dbReference type="EMBL" id="AOME01000009">
    <property type="protein sequence ID" value="EMA55706.1"/>
    <property type="molecule type" value="Genomic_DNA"/>
</dbReference>
<dbReference type="Proteomes" id="UP000011625">
    <property type="component" value="Unassembled WGS sequence"/>
</dbReference>
<keyword evidence="2" id="KW-1185">Reference proteome</keyword>
<comment type="caution">
    <text evidence="1">The sequence shown here is derived from an EMBL/GenBank/DDBJ whole genome shotgun (WGS) entry which is preliminary data.</text>
</comment>
<gene>
    <name evidence="1" type="ORF">C450_00922</name>
</gene>